<evidence type="ECO:0000256" key="4">
    <source>
        <dbReference type="ARBA" id="ARBA00031123"/>
    </source>
</evidence>
<dbReference type="CDD" id="cd24081">
    <property type="entry name" value="ASKHA_NBD_DdNAGK-like"/>
    <property type="match status" value="1"/>
</dbReference>
<dbReference type="Proteomes" id="UP000824120">
    <property type="component" value="Chromosome 7"/>
</dbReference>
<dbReference type="EC" id="2.7.1.59" evidence="2"/>
<dbReference type="Gene3D" id="3.30.420.40">
    <property type="match status" value="2"/>
</dbReference>
<organism evidence="7 8">
    <name type="scientific">Solanum commersonii</name>
    <name type="common">Commerson's wild potato</name>
    <name type="synonym">Commerson's nightshade</name>
    <dbReference type="NCBI Taxonomy" id="4109"/>
    <lineage>
        <taxon>Eukaryota</taxon>
        <taxon>Viridiplantae</taxon>
        <taxon>Streptophyta</taxon>
        <taxon>Embryophyta</taxon>
        <taxon>Tracheophyta</taxon>
        <taxon>Spermatophyta</taxon>
        <taxon>Magnoliopsida</taxon>
        <taxon>eudicotyledons</taxon>
        <taxon>Gunneridae</taxon>
        <taxon>Pentapetalae</taxon>
        <taxon>asterids</taxon>
        <taxon>lamiids</taxon>
        <taxon>Solanales</taxon>
        <taxon>Solanaceae</taxon>
        <taxon>Solanoideae</taxon>
        <taxon>Solaneae</taxon>
        <taxon>Solanum</taxon>
    </lineage>
</organism>
<protein>
    <recommendedName>
        <fullName evidence="3">N-acetyl-D-glucosamine kinase</fullName>
        <ecNumber evidence="2">2.7.1.59</ecNumber>
    </recommendedName>
    <alternativeName>
        <fullName evidence="4">GlcNAc kinase</fullName>
    </alternativeName>
</protein>
<feature type="domain" description="ATPase BadF/BadG/BcrA/BcrD type" evidence="5">
    <location>
        <begin position="107"/>
        <end position="517"/>
    </location>
</feature>
<dbReference type="AlphaFoldDB" id="A0A9J5Y7P4"/>
<evidence type="ECO:0000256" key="2">
    <source>
        <dbReference type="ARBA" id="ARBA00012122"/>
    </source>
</evidence>
<evidence type="ECO:0000256" key="1">
    <source>
        <dbReference type="ARBA" id="ARBA00006198"/>
    </source>
</evidence>
<keyword evidence="8" id="KW-1185">Reference proteome</keyword>
<dbReference type="PANTHER" id="PTHR43190:SF3">
    <property type="entry name" value="N-ACETYL-D-GLUCOSAMINE KINASE"/>
    <property type="match status" value="1"/>
</dbReference>
<evidence type="ECO:0000259" key="6">
    <source>
        <dbReference type="Pfam" id="PF07734"/>
    </source>
</evidence>
<dbReference type="EMBL" id="JACXVP010000007">
    <property type="protein sequence ID" value="KAG5596393.1"/>
    <property type="molecule type" value="Genomic_DNA"/>
</dbReference>
<dbReference type="SUPFAM" id="SSF53067">
    <property type="entry name" value="Actin-like ATPase domain"/>
    <property type="match status" value="1"/>
</dbReference>
<reference evidence="7 8" key="1">
    <citation type="submission" date="2020-09" db="EMBL/GenBank/DDBJ databases">
        <title>De no assembly of potato wild relative species, Solanum commersonii.</title>
        <authorList>
            <person name="Cho K."/>
        </authorList>
    </citation>
    <scope>NUCLEOTIDE SEQUENCE [LARGE SCALE GENOMIC DNA]</scope>
    <source>
        <strain evidence="7">LZ3.2</strain>
        <tissue evidence="7">Leaf</tissue>
    </source>
</reference>
<dbReference type="InterPro" id="IPR002731">
    <property type="entry name" value="ATPase_BadF"/>
</dbReference>
<evidence type="ECO:0000313" key="8">
    <source>
        <dbReference type="Proteomes" id="UP000824120"/>
    </source>
</evidence>
<dbReference type="InterPro" id="IPR006527">
    <property type="entry name" value="F-box-assoc_dom_typ1"/>
</dbReference>
<dbReference type="Pfam" id="PF01869">
    <property type="entry name" value="BcrAD_BadFG"/>
    <property type="match status" value="1"/>
</dbReference>
<dbReference type="GO" id="GO:0045127">
    <property type="term" value="F:N-acetylglucosamine kinase activity"/>
    <property type="evidence" value="ECO:0007669"/>
    <property type="project" value="UniProtKB-EC"/>
</dbReference>
<dbReference type="Pfam" id="PF07734">
    <property type="entry name" value="FBA_1"/>
    <property type="match status" value="1"/>
</dbReference>
<dbReference type="InterPro" id="IPR017451">
    <property type="entry name" value="F-box-assoc_interact_dom"/>
</dbReference>
<comment type="similarity">
    <text evidence="1">Belongs to the eukaryotic-type N-acetylglucosamine kinase family.</text>
</comment>
<evidence type="ECO:0000256" key="3">
    <source>
        <dbReference type="ARBA" id="ARBA00014974"/>
    </source>
</evidence>
<gene>
    <name evidence="7" type="ORF">H5410_037625</name>
</gene>
<feature type="domain" description="F-box associated beta-propeller type 1" evidence="6">
    <location>
        <begin position="619"/>
        <end position="770"/>
    </location>
</feature>
<dbReference type="InterPro" id="IPR043129">
    <property type="entry name" value="ATPase_NBD"/>
</dbReference>
<name>A0A9J5Y7P4_SOLCO</name>
<dbReference type="InterPro" id="IPR052519">
    <property type="entry name" value="Euk-type_GlcNAc_Kinase"/>
</dbReference>
<dbReference type="OrthoDB" id="311172at2759"/>
<dbReference type="NCBIfam" id="TIGR01640">
    <property type="entry name" value="F_box_assoc_1"/>
    <property type="match status" value="1"/>
</dbReference>
<comment type="caution">
    <text evidence="7">The sequence shown here is derived from an EMBL/GenBank/DDBJ whole genome shotgun (WGS) entry which is preliminary data.</text>
</comment>
<sequence>MSMLKWMYGHTRSDKIVNEDIQDKVGVTFLVDKIRKAGLRWFKHVMRKLHRNINEVRELQEPPFHLPILLGILEWKMKRYRNGEIWDFEEEMQLLGDGFCDQREVILGLDGDTTCTVCVCMPLIPFADELPDPPPILSRAVAGCSNHNSVGVGHSVGGRGKQLASVEDNIFEFCKWTIARICDRKLISTLLPIVLNKDPFTESAARDALELVMADALSKAGSTRFCVQAVCLAVSGVNHPTDIERIMNWLSAIRDALLEYPIVPRLFEMPLKMHCIALYPSYLVTGDLTPCVTIWHIILDIFPSHVQFFVQNDAVAALASGTMGKLHGCVLIAGTGTIAYGFTEDGRDARAAGAGPVLGDWGSGYGIAAQALTAAVRAYDGRGPYTALTPSILRKLDLSSPDELIGWTYSDPSWARIAALVPVVVTCAEGGDEVANKILRDAVQELASSVKAVVRRLQLCGEDGNDTFPLVMVGGVLEANKKWDIGREVINCICKDFPGVHPICPKVEPAIGAALLAWNLLARYSQQGTLRNYQQNPSFSAQASANHGILSIHLNNNNNKDDDYLLVRHCSEEPVKEMYALFYDNENFDQYVQFDVPFDAFEIKLPKSIFTFETHGPFQHTLGFGYDSVRNDYKVVRIVHTDDYMGGLLVPPHVEVYKLSTGVWQDITHVAPCFKFYEWIPRVYVNGACHWVAAKLKQGVSCHIMIVLFDMQDKTFREMMLPGSLVESLCLANRLFDDDGTIDIWRMKEYGHPESWVKQFSVNSHITFNVGIIDEIFSLLNGGRQRQVAHFLVKPIVSRKNGQILWRADNGLLVSYDTAVEKIENLGICNANFLPYRDVLYVNPYKVSLILLDKWIDYLSGNTTSCEESI</sequence>
<accession>A0A9J5Y7P4</accession>
<evidence type="ECO:0000313" key="7">
    <source>
        <dbReference type="EMBL" id="KAG5596393.1"/>
    </source>
</evidence>
<evidence type="ECO:0000259" key="5">
    <source>
        <dbReference type="Pfam" id="PF01869"/>
    </source>
</evidence>
<dbReference type="PANTHER" id="PTHR43190">
    <property type="entry name" value="N-ACETYL-D-GLUCOSAMINE KINASE"/>
    <property type="match status" value="1"/>
</dbReference>
<proteinExistence type="inferred from homology"/>